<evidence type="ECO:0000313" key="1">
    <source>
        <dbReference type="EMBL" id="TYK65424.1"/>
    </source>
</evidence>
<name>A0ABY3MWE5_9GAMM</name>
<dbReference type="RefSeq" id="WP_148747755.1">
    <property type="nucleotide sequence ID" value="NZ_PJAI02000010.1"/>
</dbReference>
<organism evidence="1 2">
    <name type="scientific">Colwellia echini</name>
    <dbReference type="NCBI Taxonomy" id="1982103"/>
    <lineage>
        <taxon>Bacteria</taxon>
        <taxon>Pseudomonadati</taxon>
        <taxon>Pseudomonadota</taxon>
        <taxon>Gammaproteobacteria</taxon>
        <taxon>Alteromonadales</taxon>
        <taxon>Colwelliaceae</taxon>
        <taxon>Colwellia</taxon>
    </lineage>
</organism>
<accession>A0ABY3MWE5</accession>
<dbReference type="Proteomes" id="UP000815846">
    <property type="component" value="Unassembled WGS sequence"/>
</dbReference>
<reference evidence="1 2" key="1">
    <citation type="submission" date="2019-08" db="EMBL/GenBank/DDBJ databases">
        <title>Microbe sample from Colwellia echini.</title>
        <authorList>
            <person name="Christiansen L."/>
            <person name="Pathiraja D."/>
            <person name="Schultz-Johansen M."/>
            <person name="Choi I.-G."/>
            <person name="Stougaard P."/>
        </authorList>
    </citation>
    <scope>NUCLEOTIDE SEQUENCE [LARGE SCALE GENOMIC DNA]</scope>
    <source>
        <strain evidence="1 2">A3</strain>
    </source>
</reference>
<comment type="caution">
    <text evidence="1">The sequence shown here is derived from an EMBL/GenBank/DDBJ whole genome shotgun (WGS) entry which is preliminary data.</text>
</comment>
<gene>
    <name evidence="1" type="ORF">CWS31_010025</name>
</gene>
<protein>
    <recommendedName>
        <fullName evidence="3">DUF4878 domain-containing protein</fullName>
    </recommendedName>
</protein>
<proteinExistence type="predicted"/>
<keyword evidence="2" id="KW-1185">Reference proteome</keyword>
<evidence type="ECO:0008006" key="3">
    <source>
        <dbReference type="Google" id="ProtNLM"/>
    </source>
</evidence>
<dbReference type="EMBL" id="PJAI02000010">
    <property type="protein sequence ID" value="TYK65424.1"/>
    <property type="molecule type" value="Genomic_DNA"/>
</dbReference>
<evidence type="ECO:0000313" key="2">
    <source>
        <dbReference type="Proteomes" id="UP000815846"/>
    </source>
</evidence>
<sequence>MTILQKQPVFDLKIEGLGAMYFIELNGVRVLKQYNAEGKISTRIPVNHYMRSGSNTLKILTWSGDEYPINEHAYVNLELIVSESSQPNVEYPISTIVFDNTQTTEEKSSNSSLSGKYNSLNGFSASSSGDVTVEDIMYKQVKNVYTYSRTIDIPSSLPLWAFFSSDNLPNYNGMEDNEYYQNVDNLLVEYMKVQEAIKNNTTDQIISMFEERNKELDAAFYYPPGTYENKIKVALKDAANDDTAELVSLKPNDIFFDLSNNNKLNRLARKGKGPAIALNFKDIEGSYSFDMIFRMQDGKWILTR</sequence>